<accession>V2WQF6</accession>
<keyword evidence="1" id="KW-0347">Helicase</keyword>
<organism evidence="1 2">
    <name type="scientific">Moniliophthora roreri (strain MCA 2997)</name>
    <name type="common">Cocoa frosty pod rot fungus</name>
    <name type="synonym">Crinipellis roreri</name>
    <dbReference type="NCBI Taxonomy" id="1381753"/>
    <lineage>
        <taxon>Eukaryota</taxon>
        <taxon>Fungi</taxon>
        <taxon>Dikarya</taxon>
        <taxon>Basidiomycota</taxon>
        <taxon>Agaricomycotina</taxon>
        <taxon>Agaricomycetes</taxon>
        <taxon>Agaricomycetidae</taxon>
        <taxon>Agaricales</taxon>
        <taxon>Marasmiineae</taxon>
        <taxon>Marasmiaceae</taxon>
        <taxon>Moniliophthora</taxon>
    </lineage>
</organism>
<keyword evidence="1" id="KW-0378">Hydrolase</keyword>
<dbReference type="KEGG" id="mrr:Moror_8558"/>
<proteinExistence type="predicted"/>
<dbReference type="HOGENOM" id="CLU_2469622_0_0_1"/>
<dbReference type="Proteomes" id="UP000017559">
    <property type="component" value="Unassembled WGS sequence"/>
</dbReference>
<evidence type="ECO:0000313" key="2">
    <source>
        <dbReference type="Proteomes" id="UP000017559"/>
    </source>
</evidence>
<dbReference type="OrthoDB" id="3260945at2759"/>
<evidence type="ECO:0000313" key="1">
    <source>
        <dbReference type="EMBL" id="ESK82460.1"/>
    </source>
</evidence>
<gene>
    <name evidence="1" type="ORF">Moror_8558</name>
</gene>
<dbReference type="GO" id="GO:0004386">
    <property type="term" value="F:helicase activity"/>
    <property type="evidence" value="ECO:0007669"/>
    <property type="project" value="UniProtKB-KW"/>
</dbReference>
<sequence>MLTKGLSESLRVECKEFRLKGFSYTAKNISEYQKHNVNLTKLICECQTWSVIFVNSEHLATKEWEKIMGHPTFLRNLILFDLEEAYLI</sequence>
<dbReference type="EMBL" id="AWSO01001919">
    <property type="protein sequence ID" value="ESK82460.1"/>
    <property type="molecule type" value="Genomic_DNA"/>
</dbReference>
<protein>
    <submittedName>
        <fullName evidence="1">Atp-dependent dna helicase</fullName>
    </submittedName>
</protein>
<name>V2WQF6_MONRO</name>
<keyword evidence="1" id="KW-0067">ATP-binding</keyword>
<keyword evidence="2" id="KW-1185">Reference proteome</keyword>
<reference evidence="1 2" key="1">
    <citation type="journal article" date="2014" name="BMC Genomics">
        <title>Genome and secretome analysis of the hemibiotrophic fungal pathogen, Moniliophthora roreri, which causes frosty pod rot disease of cacao: mechanisms of the biotrophic and necrotrophic phases.</title>
        <authorList>
            <person name="Meinhardt L.W."/>
            <person name="Costa G.G.L."/>
            <person name="Thomazella D.P.T."/>
            <person name="Teixeira P.J.P.L."/>
            <person name="Carazzolle M.F."/>
            <person name="Schuster S.C."/>
            <person name="Carlson J.E."/>
            <person name="Guiltinan M.J."/>
            <person name="Mieczkowski P."/>
            <person name="Farmer A."/>
            <person name="Ramaraj T."/>
            <person name="Crozier J."/>
            <person name="Davis R.E."/>
            <person name="Shao J."/>
            <person name="Melnick R.L."/>
            <person name="Pereira G.A.G."/>
            <person name="Bailey B.A."/>
        </authorList>
    </citation>
    <scope>NUCLEOTIDE SEQUENCE [LARGE SCALE GENOMIC DNA]</scope>
    <source>
        <strain evidence="1 2">MCA 2997</strain>
    </source>
</reference>
<keyword evidence="1" id="KW-0547">Nucleotide-binding</keyword>
<dbReference type="AlphaFoldDB" id="V2WQF6"/>
<comment type="caution">
    <text evidence="1">The sequence shown here is derived from an EMBL/GenBank/DDBJ whole genome shotgun (WGS) entry which is preliminary data.</text>
</comment>